<organism evidence="2 3">
    <name type="scientific">Parabacteroides chartae</name>
    <dbReference type="NCBI Taxonomy" id="1037355"/>
    <lineage>
        <taxon>Bacteria</taxon>
        <taxon>Pseudomonadati</taxon>
        <taxon>Bacteroidota</taxon>
        <taxon>Bacteroidia</taxon>
        <taxon>Bacteroidales</taxon>
        <taxon>Tannerellaceae</taxon>
        <taxon>Parabacteroides</taxon>
    </lineage>
</organism>
<keyword evidence="1" id="KW-0812">Transmembrane</keyword>
<dbReference type="EMBL" id="FUYQ01000025">
    <property type="protein sequence ID" value="SKB81054.1"/>
    <property type="molecule type" value="Genomic_DNA"/>
</dbReference>
<feature type="transmembrane region" description="Helical" evidence="1">
    <location>
        <begin position="45"/>
        <end position="66"/>
    </location>
</feature>
<feature type="transmembrane region" description="Helical" evidence="1">
    <location>
        <begin position="12"/>
        <end position="33"/>
    </location>
</feature>
<dbReference type="AlphaFoldDB" id="A0A1T5EAR0"/>
<sequence>MIYLKNRSKFHFVFFKSRILSASGIGILFGLIAQMSIDPEYQTPIIQMINKLLLFIPIGMIFKILIEEIVNKDQYYFFYNQGITKVELWITSFILSFSIYIIFNLIFTIWTRSLRLIA</sequence>
<keyword evidence="1" id="KW-0472">Membrane</keyword>
<name>A0A1T5EAR0_9BACT</name>
<keyword evidence="1" id="KW-1133">Transmembrane helix</keyword>
<protein>
    <submittedName>
        <fullName evidence="2">Uncharacterized protein</fullName>
    </submittedName>
</protein>
<evidence type="ECO:0000256" key="1">
    <source>
        <dbReference type="SAM" id="Phobius"/>
    </source>
</evidence>
<accession>A0A1T5EAR0</accession>
<dbReference type="Proteomes" id="UP000190852">
    <property type="component" value="Unassembled WGS sequence"/>
</dbReference>
<proteinExistence type="predicted"/>
<feature type="transmembrane region" description="Helical" evidence="1">
    <location>
        <begin position="86"/>
        <end position="110"/>
    </location>
</feature>
<gene>
    <name evidence="2" type="ORF">SAMN05660349_02863</name>
</gene>
<keyword evidence="3" id="KW-1185">Reference proteome</keyword>
<evidence type="ECO:0000313" key="3">
    <source>
        <dbReference type="Proteomes" id="UP000190852"/>
    </source>
</evidence>
<reference evidence="3" key="1">
    <citation type="submission" date="2017-02" db="EMBL/GenBank/DDBJ databases">
        <authorList>
            <person name="Varghese N."/>
            <person name="Submissions S."/>
        </authorList>
    </citation>
    <scope>NUCLEOTIDE SEQUENCE [LARGE SCALE GENOMIC DNA]</scope>
    <source>
        <strain evidence="3">DSM 24967</strain>
    </source>
</reference>
<evidence type="ECO:0000313" key="2">
    <source>
        <dbReference type="EMBL" id="SKB81054.1"/>
    </source>
</evidence>